<dbReference type="SUPFAM" id="SSF48239">
    <property type="entry name" value="Terpenoid cyclases/Protein prenyltransferases"/>
    <property type="match status" value="1"/>
</dbReference>
<sequence>MNMLTRNQFEKASAFIKANARRLDVSLFEYYFENGSAEKVIKELGEFQNEDGGFGQSIEPDFRLAISSPMATTIGLQYARELRMNSEHPLIKKAVTYLLESYDTEAKGWQGVPEAVNSVPHAPWWNYDVEKGHCGTHASWANPNAEITGYLREYSEGVPKPFLSFITKLALQELQDATIKMEMHDFLCFQRFAETLRDEEKEAAVSKLRKSAREITGHNAEDWQGYGLKPLQIVSGPSSAYSDLFKEEIPAQLDYEIDSLSKEGSWNPNWSWFGEFEEEWKIAEKDWKGQLTVKMLKTLNDFGRIETRNSM</sequence>
<evidence type="ECO:0000313" key="1">
    <source>
        <dbReference type="EMBL" id="PLT28603.1"/>
    </source>
</evidence>
<name>A0A2N5M2V6_9BACI</name>
<comment type="caution">
    <text evidence="1">The sequence shown here is derived from an EMBL/GenBank/DDBJ whole genome shotgun (WGS) entry which is preliminary data.</text>
</comment>
<keyword evidence="2" id="KW-1185">Reference proteome</keyword>
<dbReference type="Proteomes" id="UP000234748">
    <property type="component" value="Unassembled WGS sequence"/>
</dbReference>
<reference evidence="1 2" key="1">
    <citation type="submission" date="2017-11" db="EMBL/GenBank/DDBJ databases">
        <title>Comparitive Functional Genomics of Dry Heat Resistant strains isolated from the Viking Spacecraft.</title>
        <authorList>
            <person name="Seuylemezian A."/>
            <person name="Cooper K."/>
            <person name="Vaishampayan P."/>
        </authorList>
    </citation>
    <scope>NUCLEOTIDE SEQUENCE [LARGE SCALE GENOMIC DNA]</scope>
    <source>
        <strain evidence="1 2">V1-29</strain>
    </source>
</reference>
<evidence type="ECO:0000313" key="2">
    <source>
        <dbReference type="Proteomes" id="UP000234748"/>
    </source>
</evidence>
<accession>A0A2N5M2V6</accession>
<protein>
    <submittedName>
        <fullName evidence="1">Uncharacterized protein</fullName>
    </submittedName>
</protein>
<dbReference type="InterPro" id="IPR008930">
    <property type="entry name" value="Terpenoid_cyclase/PrenylTrfase"/>
</dbReference>
<dbReference type="RefSeq" id="WP_101644601.1">
    <property type="nucleotide sequence ID" value="NZ_PGUY01000056.1"/>
</dbReference>
<dbReference type="OrthoDB" id="3286086at2"/>
<proteinExistence type="predicted"/>
<organism evidence="1 2">
    <name type="scientific">Peribacillus deserti</name>
    <dbReference type="NCBI Taxonomy" id="673318"/>
    <lineage>
        <taxon>Bacteria</taxon>
        <taxon>Bacillati</taxon>
        <taxon>Bacillota</taxon>
        <taxon>Bacilli</taxon>
        <taxon>Bacillales</taxon>
        <taxon>Bacillaceae</taxon>
        <taxon>Peribacillus</taxon>
    </lineage>
</organism>
<dbReference type="EMBL" id="PGUY01000056">
    <property type="protein sequence ID" value="PLT28603.1"/>
    <property type="molecule type" value="Genomic_DNA"/>
</dbReference>
<dbReference type="AlphaFoldDB" id="A0A2N5M2V6"/>
<gene>
    <name evidence="1" type="ORF">CUU66_17700</name>
</gene>